<dbReference type="InterPro" id="IPR017972">
    <property type="entry name" value="Cyt_P450_CS"/>
</dbReference>
<organism evidence="14 15">
    <name type="scientific">Canna indica</name>
    <name type="common">Indian-shot</name>
    <dbReference type="NCBI Taxonomy" id="4628"/>
    <lineage>
        <taxon>Eukaryota</taxon>
        <taxon>Viridiplantae</taxon>
        <taxon>Streptophyta</taxon>
        <taxon>Embryophyta</taxon>
        <taxon>Tracheophyta</taxon>
        <taxon>Spermatophyta</taxon>
        <taxon>Magnoliopsida</taxon>
        <taxon>Liliopsida</taxon>
        <taxon>Zingiberales</taxon>
        <taxon>Cannaceae</taxon>
        <taxon>Canna</taxon>
    </lineage>
</organism>
<dbReference type="PRINTS" id="PR00463">
    <property type="entry name" value="EP450I"/>
</dbReference>
<dbReference type="SUPFAM" id="SSF48264">
    <property type="entry name" value="Cytochrome P450"/>
    <property type="match status" value="1"/>
</dbReference>
<keyword evidence="15" id="KW-1185">Reference proteome</keyword>
<protein>
    <submittedName>
        <fullName evidence="14">Cytochrome P450</fullName>
    </submittedName>
</protein>
<dbReference type="EMBL" id="CP136897">
    <property type="protein sequence ID" value="WOL16339.1"/>
    <property type="molecule type" value="Genomic_DNA"/>
</dbReference>
<feature type="binding site" description="axial binding residue" evidence="11">
    <location>
        <position position="466"/>
    </location>
    <ligand>
        <name>heme</name>
        <dbReference type="ChEBI" id="CHEBI:30413"/>
    </ligand>
    <ligandPart>
        <name>Fe</name>
        <dbReference type="ChEBI" id="CHEBI:18248"/>
    </ligandPart>
</feature>
<dbReference type="PANTHER" id="PTHR24282:SF36">
    <property type="entry name" value="CYTOCHROME P450 714A1-RELATED"/>
    <property type="match status" value="1"/>
</dbReference>
<keyword evidence="10 13" id="KW-0472">Membrane</keyword>
<evidence type="ECO:0000256" key="1">
    <source>
        <dbReference type="ARBA" id="ARBA00004370"/>
    </source>
</evidence>
<comment type="cofactor">
    <cofactor evidence="11">
        <name>heme</name>
        <dbReference type="ChEBI" id="CHEBI:30413"/>
    </cofactor>
</comment>
<evidence type="ECO:0000313" key="14">
    <source>
        <dbReference type="EMBL" id="WOL16339.1"/>
    </source>
</evidence>
<dbReference type="AlphaFoldDB" id="A0AAQ3KX47"/>
<dbReference type="Proteomes" id="UP001327560">
    <property type="component" value="Chromosome 8"/>
</dbReference>
<dbReference type="InterPro" id="IPR002401">
    <property type="entry name" value="Cyt_P450_E_grp-I"/>
</dbReference>
<dbReference type="GO" id="GO:0016020">
    <property type="term" value="C:membrane"/>
    <property type="evidence" value="ECO:0007669"/>
    <property type="project" value="UniProtKB-SubCell"/>
</dbReference>
<evidence type="ECO:0000256" key="7">
    <source>
        <dbReference type="ARBA" id="ARBA00023002"/>
    </source>
</evidence>
<dbReference type="GO" id="GO:0006629">
    <property type="term" value="P:lipid metabolic process"/>
    <property type="evidence" value="ECO:0007669"/>
    <property type="project" value="UniProtKB-ARBA"/>
</dbReference>
<accession>A0AAQ3KX47</accession>
<dbReference type="GO" id="GO:0020037">
    <property type="term" value="F:heme binding"/>
    <property type="evidence" value="ECO:0007669"/>
    <property type="project" value="InterPro"/>
</dbReference>
<evidence type="ECO:0000256" key="2">
    <source>
        <dbReference type="ARBA" id="ARBA00010617"/>
    </source>
</evidence>
<dbReference type="InterPro" id="IPR036396">
    <property type="entry name" value="Cyt_P450_sf"/>
</dbReference>
<keyword evidence="9 12" id="KW-0503">Monooxygenase</keyword>
<dbReference type="PRINTS" id="PR00385">
    <property type="entry name" value="P450"/>
</dbReference>
<dbReference type="InterPro" id="IPR050665">
    <property type="entry name" value="Cytochrome_P450_Monooxygen"/>
</dbReference>
<evidence type="ECO:0000256" key="8">
    <source>
        <dbReference type="ARBA" id="ARBA00023004"/>
    </source>
</evidence>
<evidence type="ECO:0000256" key="6">
    <source>
        <dbReference type="ARBA" id="ARBA00022989"/>
    </source>
</evidence>
<evidence type="ECO:0000256" key="10">
    <source>
        <dbReference type="ARBA" id="ARBA00023136"/>
    </source>
</evidence>
<evidence type="ECO:0000256" key="11">
    <source>
        <dbReference type="PIRSR" id="PIRSR602401-1"/>
    </source>
</evidence>
<comment type="subcellular location">
    <subcellularLocation>
        <location evidence="1">Membrane</location>
    </subcellularLocation>
</comment>
<evidence type="ECO:0000256" key="12">
    <source>
        <dbReference type="RuleBase" id="RU000461"/>
    </source>
</evidence>
<dbReference type="Gene3D" id="1.10.630.10">
    <property type="entry name" value="Cytochrome P450"/>
    <property type="match status" value="1"/>
</dbReference>
<keyword evidence="5 11" id="KW-0479">Metal-binding</keyword>
<dbReference type="Pfam" id="PF00067">
    <property type="entry name" value="p450"/>
    <property type="match status" value="1"/>
</dbReference>
<dbReference type="GO" id="GO:0004497">
    <property type="term" value="F:monooxygenase activity"/>
    <property type="evidence" value="ECO:0007669"/>
    <property type="project" value="UniProtKB-KW"/>
</dbReference>
<evidence type="ECO:0000256" key="13">
    <source>
        <dbReference type="SAM" id="Phobius"/>
    </source>
</evidence>
<evidence type="ECO:0000256" key="9">
    <source>
        <dbReference type="ARBA" id="ARBA00023033"/>
    </source>
</evidence>
<dbReference type="GO" id="GO:0005506">
    <property type="term" value="F:iron ion binding"/>
    <property type="evidence" value="ECO:0007669"/>
    <property type="project" value="InterPro"/>
</dbReference>
<evidence type="ECO:0000256" key="5">
    <source>
        <dbReference type="ARBA" id="ARBA00022723"/>
    </source>
</evidence>
<proteinExistence type="inferred from homology"/>
<dbReference type="PANTHER" id="PTHR24282">
    <property type="entry name" value="CYTOCHROME P450 FAMILY MEMBER"/>
    <property type="match status" value="1"/>
</dbReference>
<keyword evidence="8 11" id="KW-0408">Iron</keyword>
<evidence type="ECO:0000256" key="4">
    <source>
        <dbReference type="ARBA" id="ARBA00022692"/>
    </source>
</evidence>
<keyword evidence="7 12" id="KW-0560">Oxidoreductase</keyword>
<dbReference type="InterPro" id="IPR001128">
    <property type="entry name" value="Cyt_P450"/>
</dbReference>
<dbReference type="GO" id="GO:0016705">
    <property type="term" value="F:oxidoreductase activity, acting on paired donors, with incorporation or reduction of molecular oxygen"/>
    <property type="evidence" value="ECO:0007669"/>
    <property type="project" value="InterPro"/>
</dbReference>
<keyword evidence="4 13" id="KW-0812">Transmembrane</keyword>
<sequence>MESSLQLLFSLFLVAVCSMVLYLYYIAWSRPQKILNKLRQQGITGPPPSFLFGNSLEIKRLLMAEKSRGGRERREIEHGYTPTIFPFFEQWRKVYGPVFSYSLGNVVSLHISHPDLVREISLCSSLGLGKTSHMKKTHEPLFGQGILKTSGEVWSHQRKVIAPEFFSEKVKGMVDLMVDSATPLLKSWDEKVELQGGAAEMNVDDDLRCYSADVLSRTCFGSNYVSGKEIFLKIRQLQNAVSSPNLFAELFGLRYLPTKQAREAWRVSKEINSLILKTVKDGNASKEHCTSQQNLLQAILRSTNSGLLTCTNTSDSFVVDNCKNIYFAGHETTAITTSWCLMLLALHPEWQARARAEAKEICGSRSPDANSLQKMKILTMVIQETLRLYPPGAYVAREAREEMVFGGIHIPKGVNIFVRVSTLHHDPNIWGKDVLEFKPERFARGVVGACQVPHTYLPFGVGPRTCLGQHFAMMELKIILSLLLPKFSFSLSPKYCHSPVLRLIVEPEFGVELLVKKAQSEESP</sequence>
<reference evidence="14 15" key="1">
    <citation type="submission" date="2023-10" db="EMBL/GenBank/DDBJ databases">
        <title>Chromosome-scale genome assembly provides insights into flower coloration mechanisms of Canna indica.</title>
        <authorList>
            <person name="Li C."/>
        </authorList>
    </citation>
    <scope>NUCLEOTIDE SEQUENCE [LARGE SCALE GENOMIC DNA]</scope>
    <source>
        <tissue evidence="14">Flower</tissue>
    </source>
</reference>
<comment type="similarity">
    <text evidence="2 12">Belongs to the cytochrome P450 family.</text>
</comment>
<keyword evidence="6 13" id="KW-1133">Transmembrane helix</keyword>
<evidence type="ECO:0000313" key="15">
    <source>
        <dbReference type="Proteomes" id="UP001327560"/>
    </source>
</evidence>
<feature type="transmembrane region" description="Helical" evidence="13">
    <location>
        <begin position="7"/>
        <end position="28"/>
    </location>
</feature>
<name>A0AAQ3KX47_9LILI</name>
<keyword evidence="3 11" id="KW-0349">Heme</keyword>
<evidence type="ECO:0000256" key="3">
    <source>
        <dbReference type="ARBA" id="ARBA00022617"/>
    </source>
</evidence>
<dbReference type="PROSITE" id="PS00086">
    <property type="entry name" value="CYTOCHROME_P450"/>
    <property type="match status" value="1"/>
</dbReference>
<gene>
    <name evidence="14" type="ORF">Cni_G25126</name>
</gene>